<proteinExistence type="predicted"/>
<organism evidence="2 3">
    <name type="scientific">Rhizoctonia solani</name>
    <dbReference type="NCBI Taxonomy" id="456999"/>
    <lineage>
        <taxon>Eukaryota</taxon>
        <taxon>Fungi</taxon>
        <taxon>Dikarya</taxon>
        <taxon>Basidiomycota</taxon>
        <taxon>Agaricomycotina</taxon>
        <taxon>Agaricomycetes</taxon>
        <taxon>Cantharellales</taxon>
        <taxon>Ceratobasidiaceae</taxon>
        <taxon>Rhizoctonia</taxon>
    </lineage>
</organism>
<dbReference type="EMBL" id="CAJMWZ010003596">
    <property type="protein sequence ID" value="CAE6476501.1"/>
    <property type="molecule type" value="Genomic_DNA"/>
</dbReference>
<dbReference type="AlphaFoldDB" id="A0A8H3E530"/>
<sequence>MPPLSTIRFQICLCPVATEKSIPIDVRIEVLELEETEVYLTNLDDIAQAMVVRHPEFAALTANTVFMFSDSQGRHRIFLRKDLKGWSFPESGPVVLDSLELRLYIIDMGVIIDNRRKYTTLWEQHMQATQ</sequence>
<reference evidence="2" key="1">
    <citation type="submission" date="2021-01" db="EMBL/GenBank/DDBJ databases">
        <authorList>
            <person name="Kaushik A."/>
        </authorList>
    </citation>
    <scope>NUCLEOTIDE SEQUENCE</scope>
    <source>
        <strain evidence="2">AG5</strain>
        <strain evidence="1">Type strain: AG8-Rh-89/</strain>
    </source>
</reference>
<evidence type="ECO:0000313" key="2">
    <source>
        <dbReference type="EMBL" id="CAE7175766.1"/>
    </source>
</evidence>
<dbReference type="Proteomes" id="UP000663827">
    <property type="component" value="Unassembled WGS sequence"/>
</dbReference>
<gene>
    <name evidence="2" type="ORF">RDB_LOCUS111470</name>
    <name evidence="1" type="ORF">RDB_LOCUS69702</name>
</gene>
<comment type="caution">
    <text evidence="2">The sequence shown here is derived from an EMBL/GenBank/DDBJ whole genome shotgun (WGS) entry which is preliminary data.</text>
</comment>
<dbReference type="OrthoDB" id="2285229at2759"/>
<dbReference type="Proteomes" id="UP000663850">
    <property type="component" value="Unassembled WGS sequence"/>
</dbReference>
<evidence type="ECO:0000313" key="1">
    <source>
        <dbReference type="EMBL" id="CAE6476501.1"/>
    </source>
</evidence>
<evidence type="ECO:0000313" key="3">
    <source>
        <dbReference type="Proteomes" id="UP000663827"/>
    </source>
</evidence>
<protein>
    <submittedName>
        <fullName evidence="2">Uncharacterized protein</fullName>
    </submittedName>
</protein>
<name>A0A8H3E530_9AGAM</name>
<dbReference type="EMBL" id="CAJNJQ010002445">
    <property type="protein sequence ID" value="CAE7175766.1"/>
    <property type="molecule type" value="Genomic_DNA"/>
</dbReference>
<accession>A0A8H3E530</accession>